<keyword evidence="2 8" id="KW-0812">Transmembrane</keyword>
<dbReference type="GO" id="GO:0016020">
    <property type="term" value="C:membrane"/>
    <property type="evidence" value="ECO:0007669"/>
    <property type="project" value="UniProtKB-SubCell"/>
</dbReference>
<organism evidence="9 10">
    <name type="scientific">Schizothecium vesticola</name>
    <dbReference type="NCBI Taxonomy" id="314040"/>
    <lineage>
        <taxon>Eukaryota</taxon>
        <taxon>Fungi</taxon>
        <taxon>Dikarya</taxon>
        <taxon>Ascomycota</taxon>
        <taxon>Pezizomycotina</taxon>
        <taxon>Sordariomycetes</taxon>
        <taxon>Sordariomycetidae</taxon>
        <taxon>Sordariales</taxon>
        <taxon>Schizotheciaceae</taxon>
        <taxon>Schizothecium</taxon>
    </lineage>
</organism>
<accession>A0AA40EWZ4</accession>
<evidence type="ECO:0000256" key="2">
    <source>
        <dbReference type="ARBA" id="ARBA00022692"/>
    </source>
</evidence>
<dbReference type="PANTHER" id="PTHR33365">
    <property type="entry name" value="YALI0B05434P"/>
    <property type="match status" value="1"/>
</dbReference>
<evidence type="ECO:0000256" key="1">
    <source>
        <dbReference type="ARBA" id="ARBA00004167"/>
    </source>
</evidence>
<keyword evidence="5 8" id="KW-0472">Membrane</keyword>
<proteinExistence type="inferred from homology"/>
<feature type="transmembrane region" description="Helical" evidence="8">
    <location>
        <begin position="54"/>
        <end position="82"/>
    </location>
</feature>
<dbReference type="InterPro" id="IPR021765">
    <property type="entry name" value="UstYa-like"/>
</dbReference>
<dbReference type="GO" id="GO:0043386">
    <property type="term" value="P:mycotoxin biosynthetic process"/>
    <property type="evidence" value="ECO:0007669"/>
    <property type="project" value="InterPro"/>
</dbReference>
<comment type="subcellular location">
    <subcellularLocation>
        <location evidence="1">Membrane</location>
        <topology evidence="1">Single-pass membrane protein</topology>
    </subcellularLocation>
</comment>
<gene>
    <name evidence="9" type="ORF">B0T18DRAFT_489479</name>
</gene>
<evidence type="ECO:0000313" key="9">
    <source>
        <dbReference type="EMBL" id="KAK0747093.1"/>
    </source>
</evidence>
<comment type="similarity">
    <text evidence="7">Belongs to the ustYa family.</text>
</comment>
<evidence type="ECO:0000256" key="3">
    <source>
        <dbReference type="ARBA" id="ARBA00022989"/>
    </source>
</evidence>
<evidence type="ECO:0000256" key="6">
    <source>
        <dbReference type="ARBA" id="ARBA00023180"/>
    </source>
</evidence>
<evidence type="ECO:0000256" key="4">
    <source>
        <dbReference type="ARBA" id="ARBA00023026"/>
    </source>
</evidence>
<dbReference type="EMBL" id="JAUKUD010000004">
    <property type="protein sequence ID" value="KAK0747093.1"/>
    <property type="molecule type" value="Genomic_DNA"/>
</dbReference>
<protein>
    <recommendedName>
        <fullName evidence="11">Tat pathway signal sequence</fullName>
    </recommendedName>
</protein>
<dbReference type="PANTHER" id="PTHR33365:SF7">
    <property type="entry name" value="TAT PATHWAY SIGNAL SEQUENCE"/>
    <property type="match status" value="1"/>
</dbReference>
<reference evidence="9" key="1">
    <citation type="submission" date="2023-06" db="EMBL/GenBank/DDBJ databases">
        <title>Genome-scale phylogeny and comparative genomics of the fungal order Sordariales.</title>
        <authorList>
            <consortium name="Lawrence Berkeley National Laboratory"/>
            <person name="Hensen N."/>
            <person name="Bonometti L."/>
            <person name="Westerberg I."/>
            <person name="Brannstrom I.O."/>
            <person name="Guillou S."/>
            <person name="Cros-Aarteil S."/>
            <person name="Calhoun S."/>
            <person name="Haridas S."/>
            <person name="Kuo A."/>
            <person name="Mondo S."/>
            <person name="Pangilinan J."/>
            <person name="Riley R."/>
            <person name="LaButti K."/>
            <person name="Andreopoulos B."/>
            <person name="Lipzen A."/>
            <person name="Chen C."/>
            <person name="Yanf M."/>
            <person name="Daum C."/>
            <person name="Ng V."/>
            <person name="Clum A."/>
            <person name="Steindorff A."/>
            <person name="Ohm R."/>
            <person name="Martin F."/>
            <person name="Silar P."/>
            <person name="Natvig D."/>
            <person name="Lalanne C."/>
            <person name="Gautier V."/>
            <person name="Ament-velasquez S.L."/>
            <person name="Kruys A."/>
            <person name="Hutchinson M.I."/>
            <person name="Powell A.J."/>
            <person name="Barry K."/>
            <person name="Miller A.N."/>
            <person name="Grigoriev I.V."/>
            <person name="Debuchy R."/>
            <person name="Gladieux P."/>
            <person name="Thoren M.H."/>
            <person name="Johannesson H."/>
        </authorList>
    </citation>
    <scope>NUCLEOTIDE SEQUENCE</scope>
    <source>
        <strain evidence="9">SMH3187-1</strain>
    </source>
</reference>
<comment type="caution">
    <text evidence="9">The sequence shown here is derived from an EMBL/GenBank/DDBJ whole genome shotgun (WGS) entry which is preliminary data.</text>
</comment>
<name>A0AA40EWZ4_9PEZI</name>
<evidence type="ECO:0000256" key="7">
    <source>
        <dbReference type="ARBA" id="ARBA00035112"/>
    </source>
</evidence>
<evidence type="ECO:0000256" key="5">
    <source>
        <dbReference type="ARBA" id="ARBA00023136"/>
    </source>
</evidence>
<dbReference type="AlphaFoldDB" id="A0AA40EWZ4"/>
<keyword evidence="4" id="KW-0843">Virulence</keyword>
<keyword evidence="10" id="KW-1185">Reference proteome</keyword>
<evidence type="ECO:0000313" key="10">
    <source>
        <dbReference type="Proteomes" id="UP001172155"/>
    </source>
</evidence>
<evidence type="ECO:0008006" key="11">
    <source>
        <dbReference type="Google" id="ProtNLM"/>
    </source>
</evidence>
<dbReference type="Pfam" id="PF11807">
    <property type="entry name" value="UstYa"/>
    <property type="match status" value="1"/>
</dbReference>
<keyword evidence="3 8" id="KW-1133">Transmembrane helix</keyword>
<keyword evidence="6" id="KW-0325">Glycoprotein</keyword>
<dbReference type="Proteomes" id="UP001172155">
    <property type="component" value="Unassembled WGS sequence"/>
</dbReference>
<sequence length="297" mass="33714">MHHYNQHEPLPCDEEDEKFLTHPSLDDEEADVHDDPSFFLGSSSHSYKQRWLRFLNFPLCLHMALVACYTAAFLGLTCLSLWHKSDPPGLIDTPARPAIRLTSQVFDINPDITESSAWKYAGPASHKLDQTWRKLLNHSMIRLTHDEMRALGREAEGVRLTDGSGFLGQLTVYHNLHCVQRLHRFIHLDYYFPNITEREYKLLHVHNVHCLDMLRQAVMCQGDASLMTMKWGTTDPVPLANSKSPHQCVDWSALDGWAESRHVNVYEPGLVVHPKLGPAYAHPDAHGDIGVVVDDAA</sequence>
<evidence type="ECO:0000256" key="8">
    <source>
        <dbReference type="SAM" id="Phobius"/>
    </source>
</evidence>